<dbReference type="Proteomes" id="UP000026941">
    <property type="component" value="Unassembled WGS sequence"/>
</dbReference>
<dbReference type="Gene3D" id="2.160.10.10">
    <property type="entry name" value="Hexapeptide repeat proteins"/>
    <property type="match status" value="1"/>
</dbReference>
<dbReference type="InterPro" id="IPR011004">
    <property type="entry name" value="Trimer_LpxA-like_sf"/>
</dbReference>
<protein>
    <recommendedName>
        <fullName evidence="3">Acetyltransferase</fullName>
    </recommendedName>
</protein>
<dbReference type="Pfam" id="PF00132">
    <property type="entry name" value="Hexapep"/>
    <property type="match status" value="1"/>
</dbReference>
<evidence type="ECO:0000313" key="2">
    <source>
        <dbReference type="Proteomes" id="UP000026941"/>
    </source>
</evidence>
<evidence type="ECO:0008006" key="3">
    <source>
        <dbReference type="Google" id="ProtNLM"/>
    </source>
</evidence>
<proteinExistence type="predicted"/>
<name>A0AA87Q900_RHIRH</name>
<dbReference type="AlphaFoldDB" id="A0AA87Q900"/>
<organism evidence="1 2">
    <name type="scientific">Rhizobium rhizogenes NBRC 13257</name>
    <dbReference type="NCBI Taxonomy" id="1220581"/>
    <lineage>
        <taxon>Bacteria</taxon>
        <taxon>Pseudomonadati</taxon>
        <taxon>Pseudomonadota</taxon>
        <taxon>Alphaproteobacteria</taxon>
        <taxon>Hyphomicrobiales</taxon>
        <taxon>Rhizobiaceae</taxon>
        <taxon>Rhizobium/Agrobacterium group</taxon>
        <taxon>Rhizobium</taxon>
    </lineage>
</organism>
<comment type="caution">
    <text evidence="1">The sequence shown here is derived from an EMBL/GenBank/DDBJ whole genome shotgun (WGS) entry which is preliminary data.</text>
</comment>
<dbReference type="CDD" id="cd04647">
    <property type="entry name" value="LbH_MAT_like"/>
    <property type="match status" value="1"/>
</dbReference>
<gene>
    <name evidence="1" type="ORF">RRH01S_10_00860</name>
</gene>
<dbReference type="PANTHER" id="PTHR23416:SF78">
    <property type="entry name" value="LIPOPOLYSACCHARIDE BIOSYNTHESIS O-ACETYL TRANSFERASE WBBJ-RELATED"/>
    <property type="match status" value="1"/>
</dbReference>
<dbReference type="InterPro" id="IPR001451">
    <property type="entry name" value="Hexapep"/>
</dbReference>
<dbReference type="SUPFAM" id="SSF51161">
    <property type="entry name" value="Trimeric LpxA-like enzymes"/>
    <property type="match status" value="1"/>
</dbReference>
<evidence type="ECO:0000313" key="1">
    <source>
        <dbReference type="EMBL" id="GAJ95075.1"/>
    </source>
</evidence>
<reference evidence="1 2" key="1">
    <citation type="submission" date="2014-05" db="EMBL/GenBank/DDBJ databases">
        <title>Whole genome shotgun sequence of Rhizobium rhizogenes NBRC 13257.</title>
        <authorList>
            <person name="Katano-Makiyama Y."/>
            <person name="Hosoyama A."/>
            <person name="Hashimoto M."/>
            <person name="Hosoyama Y."/>
            <person name="Noguchi M."/>
            <person name="Tsuchikane K."/>
            <person name="Kimura A."/>
            <person name="Ohji S."/>
            <person name="Ichikawa N."/>
            <person name="Yamazoe A."/>
            <person name="Fujita N."/>
        </authorList>
    </citation>
    <scope>NUCLEOTIDE SEQUENCE [LARGE SCALE GENOMIC DNA]</scope>
    <source>
        <strain evidence="1 2">NBRC 13257</strain>
    </source>
</reference>
<dbReference type="PANTHER" id="PTHR23416">
    <property type="entry name" value="SIALIC ACID SYNTHASE-RELATED"/>
    <property type="match status" value="1"/>
</dbReference>
<sequence>MFRLLTDKHDRKSSLTGTDQMLSFASFYRLKAIFTRGVLRISRRTKVPRGTTIIWKDGRVSIGARAFIRRGVVIDAQRGSIEIGDHVSLNDYAILLGRGGITIGNDVRIAAHAMVVSFDHNFDDVTQPIRMQGVTKKPVVIEDDVWIGAGAKILGGSHIAKGCVIGANAVVKGKTVPYGIYVGAPAKLVRRRGDQGDVRPAKLELLPPPKRIAGR</sequence>
<dbReference type="EMBL" id="BAYX01000010">
    <property type="protein sequence ID" value="GAJ95075.1"/>
    <property type="molecule type" value="Genomic_DNA"/>
</dbReference>
<accession>A0AA87Q900</accession>
<dbReference type="InterPro" id="IPR051159">
    <property type="entry name" value="Hexapeptide_acetyltransf"/>
</dbReference>